<evidence type="ECO:0000313" key="2">
    <source>
        <dbReference type="Proteomes" id="UP001190700"/>
    </source>
</evidence>
<dbReference type="PANTHER" id="PTHR11439:SF463">
    <property type="entry name" value="REVERSE TRANSCRIPTASE TY1_COPIA-TYPE DOMAIN-CONTAINING PROTEIN"/>
    <property type="match status" value="1"/>
</dbReference>
<proteinExistence type="predicted"/>
<gene>
    <name evidence="1" type="ORF">CYMTET_55696</name>
</gene>
<protein>
    <recommendedName>
        <fullName evidence="3">Polyprotein</fullName>
    </recommendedName>
</protein>
<dbReference type="Proteomes" id="UP001190700">
    <property type="component" value="Unassembled WGS sequence"/>
</dbReference>
<keyword evidence="2" id="KW-1185">Reference proteome</keyword>
<evidence type="ECO:0008006" key="3">
    <source>
        <dbReference type="Google" id="ProtNLM"/>
    </source>
</evidence>
<sequence>MAPGTVLEACGEQHSELPYRALVGQLQWIARCSRPDIMAAVSALSKFSAAYGPEHFEALKRVLRYLKGTLDYELVLRTMAARGGVENGLPLSLYTDAGYAGCKMTRRSTSGIAACLCGSLVMFSSIIQKSVSMSTTEAEIIAMSEGGREVKYILNLLRDMVTVITPVPMYCDDQGAIHLASDYVNNNRSKHIEEEINPLPASSSTVQFEEEMENEE</sequence>
<dbReference type="PANTHER" id="PTHR11439">
    <property type="entry name" value="GAG-POL-RELATED RETROTRANSPOSON"/>
    <property type="match status" value="1"/>
</dbReference>
<evidence type="ECO:0000313" key="1">
    <source>
        <dbReference type="EMBL" id="KAK3234036.1"/>
    </source>
</evidence>
<dbReference type="CDD" id="cd09272">
    <property type="entry name" value="RNase_HI_RT_Ty1"/>
    <property type="match status" value="1"/>
</dbReference>
<name>A0AAE0EMQ2_9CHLO</name>
<organism evidence="1 2">
    <name type="scientific">Cymbomonas tetramitiformis</name>
    <dbReference type="NCBI Taxonomy" id="36881"/>
    <lineage>
        <taxon>Eukaryota</taxon>
        <taxon>Viridiplantae</taxon>
        <taxon>Chlorophyta</taxon>
        <taxon>Pyramimonadophyceae</taxon>
        <taxon>Pyramimonadales</taxon>
        <taxon>Pyramimonadaceae</taxon>
        <taxon>Cymbomonas</taxon>
    </lineage>
</organism>
<dbReference type="AlphaFoldDB" id="A0AAE0EMQ2"/>
<reference evidence="1 2" key="1">
    <citation type="journal article" date="2015" name="Genome Biol. Evol.">
        <title>Comparative Genomics of a Bacterivorous Green Alga Reveals Evolutionary Causalities and Consequences of Phago-Mixotrophic Mode of Nutrition.</title>
        <authorList>
            <person name="Burns J.A."/>
            <person name="Paasch A."/>
            <person name="Narechania A."/>
            <person name="Kim E."/>
        </authorList>
    </citation>
    <scope>NUCLEOTIDE SEQUENCE [LARGE SCALE GENOMIC DNA]</scope>
    <source>
        <strain evidence="1 2">PLY_AMNH</strain>
    </source>
</reference>
<dbReference type="EMBL" id="LGRX02035570">
    <property type="protein sequence ID" value="KAK3234036.1"/>
    <property type="molecule type" value="Genomic_DNA"/>
</dbReference>
<accession>A0AAE0EMQ2</accession>
<comment type="caution">
    <text evidence="1">The sequence shown here is derived from an EMBL/GenBank/DDBJ whole genome shotgun (WGS) entry which is preliminary data.</text>
</comment>